<keyword evidence="2" id="KW-0677">Repeat</keyword>
<dbReference type="Proteomes" id="UP001295684">
    <property type="component" value="Unassembled WGS sequence"/>
</dbReference>
<dbReference type="Pfam" id="PF24681">
    <property type="entry name" value="Kelch_KLHDC2_KLHL20_DRC7"/>
    <property type="match status" value="1"/>
</dbReference>
<dbReference type="AlphaFoldDB" id="A0AAD1UL10"/>
<dbReference type="PANTHER" id="PTHR46093">
    <property type="entry name" value="ACYL-COA-BINDING DOMAIN-CONTAINING PROTEIN 5"/>
    <property type="match status" value="1"/>
</dbReference>
<proteinExistence type="predicted"/>
<evidence type="ECO:0000313" key="3">
    <source>
        <dbReference type="EMBL" id="CAI2371331.1"/>
    </source>
</evidence>
<keyword evidence="4" id="KW-1185">Reference proteome</keyword>
<accession>A0AAD1UL10</accession>
<evidence type="ECO:0000256" key="2">
    <source>
        <dbReference type="ARBA" id="ARBA00022737"/>
    </source>
</evidence>
<evidence type="ECO:0000313" key="4">
    <source>
        <dbReference type="Proteomes" id="UP001295684"/>
    </source>
</evidence>
<dbReference type="PANTHER" id="PTHR46093:SF18">
    <property type="entry name" value="FIBRONECTIN TYPE-III DOMAIN-CONTAINING PROTEIN"/>
    <property type="match status" value="1"/>
</dbReference>
<organism evidence="3 4">
    <name type="scientific">Euplotes crassus</name>
    <dbReference type="NCBI Taxonomy" id="5936"/>
    <lineage>
        <taxon>Eukaryota</taxon>
        <taxon>Sar</taxon>
        <taxon>Alveolata</taxon>
        <taxon>Ciliophora</taxon>
        <taxon>Intramacronucleata</taxon>
        <taxon>Spirotrichea</taxon>
        <taxon>Hypotrichia</taxon>
        <taxon>Euplotida</taxon>
        <taxon>Euplotidae</taxon>
        <taxon>Moneuplotes</taxon>
    </lineage>
</organism>
<sequence>MEQIQPTYNLISLESSSGLKYLPILYQKSADQEEMGDLVVNVFEKGENSEDGKKKQGAEIEKFYSDFVVGTEKGITVVEIEGTLSNSTLALTPLSLEEGISVPSSKKYWVSTQVFLDRLYFVDLEKVEDSVFIADLKTMTLYKVHYSSEICSGVELDFKPNMPRSSFSLCSTKDYRMYVFGGVDSNGEVLNSVEFFDCTQYQWTKIDAKGTAPHGRHGHTAAIVQNHMFVLGGSESADLENPKECKNNMAILNLDLHEWLPVVETGKNGPENSISQHICEVKGSNELLKVYWKSPDTDTQNLSFFNIKDRVWIPTEVKLLSSSESPGCQISHFQYTKVTAKKPLIQAPKKRVLPKITPPSGKDSMH</sequence>
<dbReference type="EMBL" id="CAMPGE010012561">
    <property type="protein sequence ID" value="CAI2371331.1"/>
    <property type="molecule type" value="Genomic_DNA"/>
</dbReference>
<dbReference type="InterPro" id="IPR015915">
    <property type="entry name" value="Kelch-typ_b-propeller"/>
</dbReference>
<protein>
    <submittedName>
        <fullName evidence="3">Uncharacterized protein</fullName>
    </submittedName>
</protein>
<keyword evidence="1" id="KW-0880">Kelch repeat</keyword>
<dbReference type="Gene3D" id="2.120.10.80">
    <property type="entry name" value="Kelch-type beta propeller"/>
    <property type="match status" value="1"/>
</dbReference>
<reference evidence="3" key="1">
    <citation type="submission" date="2023-07" db="EMBL/GenBank/DDBJ databases">
        <authorList>
            <consortium name="AG Swart"/>
            <person name="Singh M."/>
            <person name="Singh A."/>
            <person name="Seah K."/>
            <person name="Emmerich C."/>
        </authorList>
    </citation>
    <scope>NUCLEOTIDE SEQUENCE</scope>
    <source>
        <strain evidence="3">DP1</strain>
    </source>
</reference>
<comment type="caution">
    <text evidence="3">The sequence shown here is derived from an EMBL/GenBank/DDBJ whole genome shotgun (WGS) entry which is preliminary data.</text>
</comment>
<dbReference type="SUPFAM" id="SSF117281">
    <property type="entry name" value="Kelch motif"/>
    <property type="match status" value="1"/>
</dbReference>
<evidence type="ECO:0000256" key="1">
    <source>
        <dbReference type="ARBA" id="ARBA00022441"/>
    </source>
</evidence>
<gene>
    <name evidence="3" type="ORF">ECRASSUSDP1_LOCUS12651</name>
</gene>
<name>A0AAD1UL10_EUPCR</name>